<sequence>MSFHEVFNFAYAVLTIVGAAGTYFAFRGRQFGLTDLLIFLPLAAGGDWLAYWLFKMVSSGAAYEGLVALLLLLGVIPVVAGLNLVAAVAVLASLIRYPAVRFAALGLAAVAWLVHLSLGKLGDVTAPGGMMNNDRLAGENWALESGATAKADCDRQSQTKAFREGCYARLRN</sequence>
<accession>A0A935MYC7</accession>
<dbReference type="EMBL" id="JADJMS010000009">
    <property type="protein sequence ID" value="MBK7414426.1"/>
    <property type="molecule type" value="Genomic_DNA"/>
</dbReference>
<name>A0A935MYC7_9RHOO</name>
<keyword evidence="1" id="KW-0472">Membrane</keyword>
<evidence type="ECO:0000313" key="2">
    <source>
        <dbReference type="EMBL" id="MBK7414426.1"/>
    </source>
</evidence>
<gene>
    <name evidence="2" type="ORF">IPJ38_04200</name>
</gene>
<feature type="transmembrane region" description="Helical" evidence="1">
    <location>
        <begin position="33"/>
        <end position="54"/>
    </location>
</feature>
<feature type="transmembrane region" description="Helical" evidence="1">
    <location>
        <begin position="6"/>
        <end position="26"/>
    </location>
</feature>
<reference evidence="2 3" key="1">
    <citation type="submission" date="2020-10" db="EMBL/GenBank/DDBJ databases">
        <title>Connecting structure to function with the recovery of over 1000 high-quality activated sludge metagenome-assembled genomes encoding full-length rRNA genes using long-read sequencing.</title>
        <authorList>
            <person name="Singleton C.M."/>
            <person name="Petriglieri F."/>
            <person name="Kristensen J.M."/>
            <person name="Kirkegaard R.H."/>
            <person name="Michaelsen T.Y."/>
            <person name="Andersen M.H."/>
            <person name="Karst S.M."/>
            <person name="Dueholm M.S."/>
            <person name="Nielsen P.H."/>
            <person name="Albertsen M."/>
        </authorList>
    </citation>
    <scope>NUCLEOTIDE SEQUENCE [LARGE SCALE GENOMIC DNA]</scope>
    <source>
        <strain evidence="2">EsbW_18-Q3-R4-48_BATAC.463</strain>
    </source>
</reference>
<keyword evidence="1" id="KW-0812">Transmembrane</keyword>
<feature type="transmembrane region" description="Helical" evidence="1">
    <location>
        <begin position="66"/>
        <end position="92"/>
    </location>
</feature>
<organism evidence="2 3">
    <name type="scientific">Candidatus Dechloromonas phosphorivorans</name>
    <dbReference type="NCBI Taxonomy" id="2899244"/>
    <lineage>
        <taxon>Bacteria</taxon>
        <taxon>Pseudomonadati</taxon>
        <taxon>Pseudomonadota</taxon>
        <taxon>Betaproteobacteria</taxon>
        <taxon>Rhodocyclales</taxon>
        <taxon>Azonexaceae</taxon>
        <taxon>Dechloromonas</taxon>
    </lineage>
</organism>
<proteinExistence type="predicted"/>
<evidence type="ECO:0000256" key="1">
    <source>
        <dbReference type="SAM" id="Phobius"/>
    </source>
</evidence>
<comment type="caution">
    <text evidence="2">The sequence shown here is derived from an EMBL/GenBank/DDBJ whole genome shotgun (WGS) entry which is preliminary data.</text>
</comment>
<evidence type="ECO:0000313" key="3">
    <source>
        <dbReference type="Proteomes" id="UP000739411"/>
    </source>
</evidence>
<dbReference type="Proteomes" id="UP000739411">
    <property type="component" value="Unassembled WGS sequence"/>
</dbReference>
<dbReference type="AlphaFoldDB" id="A0A935MYC7"/>
<protein>
    <submittedName>
        <fullName evidence="2">Uncharacterized protein</fullName>
    </submittedName>
</protein>
<keyword evidence="1" id="KW-1133">Transmembrane helix</keyword>
<feature type="transmembrane region" description="Helical" evidence="1">
    <location>
        <begin position="99"/>
        <end position="118"/>
    </location>
</feature>